<dbReference type="OrthoDB" id="9810906at2"/>
<dbReference type="RefSeq" id="WP_124219858.1">
    <property type="nucleotide sequence ID" value="NZ_RKRF01000007.1"/>
</dbReference>
<dbReference type="InterPro" id="IPR029052">
    <property type="entry name" value="Metallo-depent_PP-like"/>
</dbReference>
<reference evidence="4 5" key="1">
    <citation type="submission" date="2018-11" db="EMBL/GenBank/DDBJ databases">
        <title>Genomic Encyclopedia of Type Strains, Phase IV (KMG-IV): sequencing the most valuable type-strain genomes for metagenomic binning, comparative biology and taxonomic classification.</title>
        <authorList>
            <person name="Goeker M."/>
        </authorList>
    </citation>
    <scope>NUCLEOTIDE SEQUENCE [LARGE SCALE GENOMIC DNA]</scope>
    <source>
        <strain evidence="4 5">DSM 18090</strain>
    </source>
</reference>
<evidence type="ECO:0000313" key="4">
    <source>
        <dbReference type="EMBL" id="RPF55881.1"/>
    </source>
</evidence>
<comment type="caution">
    <text evidence="4">The sequence shown here is derived from an EMBL/GenBank/DDBJ whole genome shotgun (WGS) entry which is preliminary data.</text>
</comment>
<evidence type="ECO:0000256" key="1">
    <source>
        <dbReference type="ARBA" id="ARBA00005662"/>
    </source>
</evidence>
<sequence>MKKKLWIIISSIVALSIVLVFNYNNHTNSESKPVQFNSTINVDHYNEVKTFETSIKLNAIGDLIIHEAVYQDAETSTGYDFDPMFQDIKYYLRNADITIANQETILGGDELDFSSYPTFNTPQVLANTLKNSGIDILSMANNHTLDRGEAGVMSATQYLNEIELDYVGAYQSENDRNKHRVIHRKGIAVGFLSYTYGTNGVAVPEGKDYLVNLIDEDQILKDLEELKPKTDFIVVNMHFGQEYQSLPSEEQIHLSELLANNGADVILGHHPHILQPVDWISKGQGKESFVAYSLGNFLSAQIDRDRSIGAIMQIQLTKEIDENQEINLDVSDAKIMPTYNQYENFKNFKITPLVEVSEQHLSDAKHWFKQKKDHIQSFTKRVEVVPYLE</sequence>
<dbReference type="Gene3D" id="3.60.21.10">
    <property type="match status" value="1"/>
</dbReference>
<keyword evidence="5" id="KW-1185">Reference proteome</keyword>
<keyword evidence="2" id="KW-0472">Membrane</keyword>
<keyword evidence="2" id="KW-0812">Transmembrane</keyword>
<dbReference type="AlphaFoldDB" id="A0A3N5CF20"/>
<dbReference type="SUPFAM" id="SSF56300">
    <property type="entry name" value="Metallo-dependent phosphatases"/>
    <property type="match status" value="1"/>
</dbReference>
<evidence type="ECO:0000256" key="2">
    <source>
        <dbReference type="SAM" id="Phobius"/>
    </source>
</evidence>
<comment type="similarity">
    <text evidence="1">Belongs to the CapA family.</text>
</comment>
<dbReference type="SMART" id="SM00854">
    <property type="entry name" value="PGA_cap"/>
    <property type="match status" value="1"/>
</dbReference>
<dbReference type="EMBL" id="RKRF01000007">
    <property type="protein sequence ID" value="RPF55881.1"/>
    <property type="molecule type" value="Genomic_DNA"/>
</dbReference>
<organism evidence="4 5">
    <name type="scientific">Aquisalibacillus elongatus</name>
    <dbReference type="NCBI Taxonomy" id="485577"/>
    <lineage>
        <taxon>Bacteria</taxon>
        <taxon>Bacillati</taxon>
        <taxon>Bacillota</taxon>
        <taxon>Bacilli</taxon>
        <taxon>Bacillales</taxon>
        <taxon>Bacillaceae</taxon>
        <taxon>Aquisalibacillus</taxon>
    </lineage>
</organism>
<dbReference type="InterPro" id="IPR052169">
    <property type="entry name" value="CW_Biosynth-Accessory"/>
</dbReference>
<proteinExistence type="inferred from homology"/>
<dbReference type="CDD" id="cd07381">
    <property type="entry name" value="MPP_CapA"/>
    <property type="match status" value="1"/>
</dbReference>
<dbReference type="Proteomes" id="UP000276443">
    <property type="component" value="Unassembled WGS sequence"/>
</dbReference>
<keyword evidence="2" id="KW-1133">Transmembrane helix</keyword>
<name>A0A3N5CF20_9BACI</name>
<feature type="transmembrane region" description="Helical" evidence="2">
    <location>
        <begin position="5"/>
        <end position="23"/>
    </location>
</feature>
<accession>A0A3N5CF20</accession>
<dbReference type="PANTHER" id="PTHR33393:SF12">
    <property type="entry name" value="CAPSULE BIOSYNTHESIS PROTEIN CAPA"/>
    <property type="match status" value="1"/>
</dbReference>
<gene>
    <name evidence="4" type="ORF">EDC24_0767</name>
</gene>
<evidence type="ECO:0000259" key="3">
    <source>
        <dbReference type="SMART" id="SM00854"/>
    </source>
</evidence>
<feature type="domain" description="Capsule synthesis protein CapA" evidence="3">
    <location>
        <begin position="56"/>
        <end position="301"/>
    </location>
</feature>
<dbReference type="Pfam" id="PF09587">
    <property type="entry name" value="PGA_cap"/>
    <property type="match status" value="1"/>
</dbReference>
<dbReference type="PANTHER" id="PTHR33393">
    <property type="entry name" value="POLYGLUTAMINE SYNTHESIS ACCESSORY PROTEIN RV0574C-RELATED"/>
    <property type="match status" value="1"/>
</dbReference>
<dbReference type="InterPro" id="IPR019079">
    <property type="entry name" value="Capsule_synth_CapA"/>
</dbReference>
<protein>
    <submittedName>
        <fullName evidence="4">Poly-gamma-glutamate synthesis protein (Capsule biosynthesis protein)</fullName>
    </submittedName>
</protein>
<evidence type="ECO:0000313" key="5">
    <source>
        <dbReference type="Proteomes" id="UP000276443"/>
    </source>
</evidence>